<feature type="domain" description="Rad60/SUMO-like" evidence="2">
    <location>
        <begin position="140"/>
        <end position="213"/>
    </location>
</feature>
<proteinExistence type="predicted"/>
<dbReference type="STRING" id="619300.G3ATB9"/>
<dbReference type="Gene3D" id="3.10.20.90">
    <property type="entry name" value="Phosphatidylinositol 3-kinase Catalytic Subunit, Chain A, domain 1"/>
    <property type="match status" value="1"/>
</dbReference>
<dbReference type="HOGENOM" id="CLU_1295118_0_0_1"/>
<dbReference type="OrthoDB" id="3365399at2759"/>
<dbReference type="InterPro" id="IPR029071">
    <property type="entry name" value="Ubiquitin-like_domsf"/>
</dbReference>
<dbReference type="EMBL" id="GL996504">
    <property type="protein sequence ID" value="EGW30882.1"/>
    <property type="molecule type" value="Genomic_DNA"/>
</dbReference>
<accession>G3ATB9</accession>
<dbReference type="KEGG" id="spaa:SPAPADRAFT_62785"/>
<dbReference type="InterPro" id="IPR022617">
    <property type="entry name" value="Rad60/SUMO-like_dom"/>
</dbReference>
<name>G3ATB9_SPAPN</name>
<dbReference type="AlphaFoldDB" id="G3ATB9"/>
<evidence type="ECO:0000313" key="4">
    <source>
        <dbReference type="Proteomes" id="UP000000709"/>
    </source>
</evidence>
<evidence type="ECO:0000313" key="3">
    <source>
        <dbReference type="EMBL" id="EGW30882.1"/>
    </source>
</evidence>
<dbReference type="Proteomes" id="UP000000709">
    <property type="component" value="Unassembled WGS sequence"/>
</dbReference>
<dbReference type="InParanoid" id="G3ATB9"/>
<evidence type="ECO:0000256" key="1">
    <source>
        <dbReference type="SAM" id="MobiDB-lite"/>
    </source>
</evidence>
<reference evidence="3 4" key="1">
    <citation type="journal article" date="2011" name="Proc. Natl. Acad. Sci. U.S.A.">
        <title>Comparative genomics of xylose-fermenting fungi for enhanced biofuel production.</title>
        <authorList>
            <person name="Wohlbach D.J."/>
            <person name="Kuo A."/>
            <person name="Sato T.K."/>
            <person name="Potts K.M."/>
            <person name="Salamov A.A."/>
            <person name="LaButti K.M."/>
            <person name="Sun H."/>
            <person name="Clum A."/>
            <person name="Pangilinan J.L."/>
            <person name="Lindquist E.A."/>
            <person name="Lucas S."/>
            <person name="Lapidus A."/>
            <person name="Jin M."/>
            <person name="Gunawan C."/>
            <person name="Balan V."/>
            <person name="Dale B.E."/>
            <person name="Jeffries T.W."/>
            <person name="Zinkel R."/>
            <person name="Barry K.W."/>
            <person name="Grigoriev I.V."/>
            <person name="Gasch A.P."/>
        </authorList>
    </citation>
    <scope>NUCLEOTIDE SEQUENCE [LARGE SCALE GENOMIC DNA]</scope>
    <source>
        <strain evidence="4">NRRL Y-27907 / 11-Y1</strain>
    </source>
</reference>
<sequence length="213" mass="23942">MATLSSDLLDRYSPETSALVWLEGKMLIPTFYTPKTLRIPPPASFNLVIDKVEDMQPTVLTCLLIENENSEQFMNIYPEFQTAAPISEEEEQPISEPTGADADADADADVVDEDDVVDLTIDDEPAIAPQVEEIDEFFVIGLKGKDNKRIEVKVSTETKIRSLLMHYLKVKGLDERTVDITHAKLIFDDEPLDMDAHVGDTELEEDFEIQIVL</sequence>
<gene>
    <name evidence="3" type="ORF">SPAPADRAFT_62785</name>
</gene>
<organism evidence="4">
    <name type="scientific">Spathaspora passalidarum (strain NRRL Y-27907 / 11-Y1)</name>
    <dbReference type="NCBI Taxonomy" id="619300"/>
    <lineage>
        <taxon>Eukaryota</taxon>
        <taxon>Fungi</taxon>
        <taxon>Dikarya</taxon>
        <taxon>Ascomycota</taxon>
        <taxon>Saccharomycotina</taxon>
        <taxon>Pichiomycetes</taxon>
        <taxon>Debaryomycetaceae</taxon>
        <taxon>Spathaspora</taxon>
    </lineage>
</organism>
<dbReference type="SUPFAM" id="SSF54236">
    <property type="entry name" value="Ubiquitin-like"/>
    <property type="match status" value="1"/>
</dbReference>
<feature type="region of interest" description="Disordered" evidence="1">
    <location>
        <begin position="86"/>
        <end position="106"/>
    </location>
</feature>
<evidence type="ECO:0000259" key="2">
    <source>
        <dbReference type="Pfam" id="PF11976"/>
    </source>
</evidence>
<keyword evidence="4" id="KW-1185">Reference proteome</keyword>
<protein>
    <recommendedName>
        <fullName evidence="2">Rad60/SUMO-like domain-containing protein</fullName>
    </recommendedName>
</protein>
<dbReference type="eggNOG" id="ENOG502QS09">
    <property type="taxonomic scope" value="Eukaryota"/>
</dbReference>
<dbReference type="RefSeq" id="XP_007376915.1">
    <property type="nucleotide sequence ID" value="XM_007376853.1"/>
</dbReference>
<dbReference type="GeneID" id="18874464"/>
<dbReference type="Pfam" id="PF11976">
    <property type="entry name" value="Rad60-SLD"/>
    <property type="match status" value="1"/>
</dbReference>